<feature type="chain" id="PRO_5015697115" description="Spore coat protein" evidence="2">
    <location>
        <begin position="20"/>
        <end position="87"/>
    </location>
</feature>
<evidence type="ECO:0000313" key="3">
    <source>
        <dbReference type="EMBL" id="PSC06739.1"/>
    </source>
</evidence>
<accession>A0A2T1HZ28</accession>
<keyword evidence="4" id="KW-1185">Reference proteome</keyword>
<organism evidence="3 4">
    <name type="scientific">Alsobacter soli</name>
    <dbReference type="NCBI Taxonomy" id="2109933"/>
    <lineage>
        <taxon>Bacteria</taxon>
        <taxon>Pseudomonadati</taxon>
        <taxon>Pseudomonadota</taxon>
        <taxon>Alphaproteobacteria</taxon>
        <taxon>Hyphomicrobiales</taxon>
        <taxon>Alsobacteraceae</taxon>
        <taxon>Alsobacter</taxon>
    </lineage>
</organism>
<keyword evidence="2" id="KW-0732">Signal</keyword>
<evidence type="ECO:0008006" key="5">
    <source>
        <dbReference type="Google" id="ProtNLM"/>
    </source>
</evidence>
<proteinExistence type="predicted"/>
<reference evidence="4" key="1">
    <citation type="submission" date="2018-03" db="EMBL/GenBank/DDBJ databases">
        <authorList>
            <person name="Sun L."/>
            <person name="Liu H."/>
            <person name="Chen W."/>
            <person name="Huang K."/>
            <person name="Liu W."/>
            <person name="Gao X."/>
        </authorList>
    </citation>
    <scope>NUCLEOTIDE SEQUENCE [LARGE SCALE GENOMIC DNA]</scope>
    <source>
        <strain evidence="4">SH9</strain>
    </source>
</reference>
<name>A0A2T1HZ28_9HYPH</name>
<sequence>MKALTIATGLLLLSSPAFAQFTYGTGSSGSSHYVQPHYNSNGSYTSGHYQTNSDGYGGNNYGASGNYNPNNGMYGNGYGGSNRRSPY</sequence>
<dbReference type="Proteomes" id="UP000239772">
    <property type="component" value="Unassembled WGS sequence"/>
</dbReference>
<dbReference type="EMBL" id="PVZS01000002">
    <property type="protein sequence ID" value="PSC06739.1"/>
    <property type="molecule type" value="Genomic_DNA"/>
</dbReference>
<feature type="region of interest" description="Disordered" evidence="1">
    <location>
        <begin position="34"/>
        <end position="57"/>
    </location>
</feature>
<evidence type="ECO:0000256" key="1">
    <source>
        <dbReference type="SAM" id="MobiDB-lite"/>
    </source>
</evidence>
<feature type="compositionally biased region" description="Polar residues" evidence="1">
    <location>
        <begin position="37"/>
        <end position="54"/>
    </location>
</feature>
<protein>
    <recommendedName>
        <fullName evidence="5">Spore coat protein</fullName>
    </recommendedName>
</protein>
<feature type="signal peptide" evidence="2">
    <location>
        <begin position="1"/>
        <end position="19"/>
    </location>
</feature>
<evidence type="ECO:0000256" key="2">
    <source>
        <dbReference type="SAM" id="SignalP"/>
    </source>
</evidence>
<gene>
    <name evidence="3" type="ORF">SLNSH_02785</name>
</gene>
<evidence type="ECO:0000313" key="4">
    <source>
        <dbReference type="Proteomes" id="UP000239772"/>
    </source>
</evidence>
<dbReference type="RefSeq" id="WP_106335117.1">
    <property type="nucleotide sequence ID" value="NZ_PVZS01000002.1"/>
</dbReference>
<comment type="caution">
    <text evidence="3">The sequence shown here is derived from an EMBL/GenBank/DDBJ whole genome shotgun (WGS) entry which is preliminary data.</text>
</comment>
<dbReference type="AlphaFoldDB" id="A0A2T1HZ28"/>